<evidence type="ECO:0000313" key="2">
    <source>
        <dbReference type="Proteomes" id="UP000002985"/>
    </source>
</evidence>
<evidence type="ECO:0000313" key="1">
    <source>
        <dbReference type="EMBL" id="GAB62644.1"/>
    </source>
</evidence>
<reference evidence="1 2" key="1">
    <citation type="journal article" date="2012" name="FEBS Lett.">
        <title>Anammox organism KSU-1 expresses a NirK-type copper-containing nitrite reductase instead of a NirS-type with cytochrome cd1.</title>
        <authorList>
            <person name="Hira D."/>
            <person name="Toh H."/>
            <person name="Migita C.T."/>
            <person name="Okubo H."/>
            <person name="Nishiyama T."/>
            <person name="Hattori M."/>
            <person name="Furukawa K."/>
            <person name="Fujii T."/>
        </authorList>
    </citation>
    <scope>NUCLEOTIDE SEQUENCE [LARGE SCALE GENOMIC DNA]</scope>
</reference>
<accession>I3ILP9</accession>
<keyword evidence="2" id="KW-1185">Reference proteome</keyword>
<dbReference type="eggNOG" id="ENOG5030CU4">
    <property type="taxonomic scope" value="Bacteria"/>
</dbReference>
<name>I3ILP9_9BACT</name>
<comment type="caution">
    <text evidence="1">The sequence shown here is derived from an EMBL/GenBank/DDBJ whole genome shotgun (WGS) entry which is preliminary data.</text>
</comment>
<gene>
    <name evidence="1" type="ORF">KSU1_C1048</name>
</gene>
<dbReference type="AlphaFoldDB" id="I3ILP9"/>
<dbReference type="EMBL" id="BAFH01000003">
    <property type="protein sequence ID" value="GAB62644.1"/>
    <property type="molecule type" value="Genomic_DNA"/>
</dbReference>
<evidence type="ECO:0008006" key="3">
    <source>
        <dbReference type="Google" id="ProtNLM"/>
    </source>
</evidence>
<organism evidence="1 2">
    <name type="scientific">Candidatus Jettenia caeni</name>
    <dbReference type="NCBI Taxonomy" id="247490"/>
    <lineage>
        <taxon>Bacteria</taxon>
        <taxon>Pseudomonadati</taxon>
        <taxon>Planctomycetota</taxon>
        <taxon>Candidatus Brocadiia</taxon>
        <taxon>Candidatus Brocadiales</taxon>
        <taxon>Candidatus Brocadiaceae</taxon>
        <taxon>Candidatus Jettenia</taxon>
    </lineage>
</organism>
<sequence>MKTFPTNFTTEKNKKTGASPVWILKCPFPSSGTKYLSDQAFSLPAWNGGITTLAWVKSWGAIDESISNELAISQVSDFALDLINDPNASPNMDTILWTAANNIETTDCELYLWFKGLDDSTDAPQKVWMGNIVDFEKVDELIYSVRFVDQSVRLDKYIGTVIDASSYPNADPDEVGKIGNIAYGPTKRVRCHAVKAGAVDSMVANITASSPGNGGTLNLSDASEFPSSGAFTVQIDDEQIRIASRSGNSLTLAASGARGYNSTTAMAHNKGASCFQVLTEYVYLIADHPVKTLGSVYVDEVRQTSGFTAYTGQSGDEHASYPGKAVVAFSAKAVIKKQVNIDIDTGSHSHTASTTKNYYPNNSTDSLPSGWVETGSISNIRDQSDVTSYKQASNGNSGTGSINAYYPSYTGPTPSVVYACITHKTVVNAPAYVQFHGTNINTSGVTVTQKFNIGASVPSSSTVNMFANGDNGLTCEVFEVWLEIHTTSTGSSAATGVGLASSSNSSADTVIGQVVTVNVDGYQDDASGTFTGTANSLIKRPNHIFKHFLNTYLGIANADFSTDVGSFFSTNSYEFSILINERKRAKEWLALMAWQCRCYFRFSAGKAVLTLRPDSLSSQKSITANMIRMQDDAKTTLRVRRSPVEELINKIRLYYQRDWLKSGTDAYKAVSGTSNSTSITRYGEKERPDLFYFDFVTLEAMADHVRDFYLTRYKDRKKVLEMEVFLDNAEVEFADDLTIVPQSSLLTEVQKVNFYPGSGRDIRNDRITIIAKAY</sequence>
<protein>
    <recommendedName>
        <fullName evidence="3">Tip attachment protein J domain-containing protein</fullName>
    </recommendedName>
</protein>
<dbReference type="STRING" id="247490.KSU1_C1048"/>
<proteinExistence type="predicted"/>
<dbReference type="OrthoDB" id="5404987at2"/>
<dbReference type="Proteomes" id="UP000002985">
    <property type="component" value="Unassembled WGS sequence"/>
</dbReference>